<keyword evidence="3" id="KW-1185">Reference proteome</keyword>
<evidence type="ECO:0000256" key="1">
    <source>
        <dbReference type="SAM" id="Phobius"/>
    </source>
</evidence>
<dbReference type="RefSeq" id="WP_085238047.1">
    <property type="nucleotide sequence ID" value="NZ_CP020773.1"/>
</dbReference>
<protein>
    <submittedName>
        <fullName evidence="2">Uncharacterized protein</fullName>
    </submittedName>
</protein>
<keyword evidence="1" id="KW-1133">Transmembrane helix</keyword>
<accession>A0AAC9WJV8</accession>
<dbReference type="Pfam" id="PF19470">
    <property type="entry name" value="DUF6007"/>
    <property type="match status" value="1"/>
</dbReference>
<proteinExistence type="predicted"/>
<feature type="transmembrane region" description="Helical" evidence="1">
    <location>
        <begin position="12"/>
        <end position="29"/>
    </location>
</feature>
<name>A0AAC9WJV8_9STAP</name>
<dbReference type="KEGG" id="slz:B5P37_09825"/>
<organism evidence="2 3">
    <name type="scientific">Staphylococcus lutrae</name>
    <dbReference type="NCBI Taxonomy" id="155085"/>
    <lineage>
        <taxon>Bacteria</taxon>
        <taxon>Bacillati</taxon>
        <taxon>Bacillota</taxon>
        <taxon>Bacilli</taxon>
        <taxon>Bacillales</taxon>
        <taxon>Staphylococcaceae</taxon>
        <taxon>Staphylococcus</taxon>
    </lineage>
</organism>
<evidence type="ECO:0000313" key="3">
    <source>
        <dbReference type="Proteomes" id="UP000242864"/>
    </source>
</evidence>
<dbReference type="InterPro" id="IPR046049">
    <property type="entry name" value="DUF6007"/>
</dbReference>
<evidence type="ECO:0000313" key="2">
    <source>
        <dbReference type="EMBL" id="ARJ51588.1"/>
    </source>
</evidence>
<keyword evidence="1" id="KW-0812">Transmembrane</keyword>
<feature type="transmembrane region" description="Helical" evidence="1">
    <location>
        <begin position="35"/>
        <end position="59"/>
    </location>
</feature>
<gene>
    <name evidence="2" type="ORF">B5P37_09825</name>
</gene>
<sequence length="66" mass="7717">MNNLEEALKSLGWLDLIFIIPMFLLFSYLPDDNFFYILINLIIVIFFGIGLSLSSHWLVSCFTKKK</sequence>
<dbReference type="AlphaFoldDB" id="A0AAC9WJV8"/>
<dbReference type="Proteomes" id="UP000242864">
    <property type="component" value="Chromosome"/>
</dbReference>
<keyword evidence="1" id="KW-0472">Membrane</keyword>
<reference evidence="2 3" key="1">
    <citation type="submission" date="2017-04" db="EMBL/GenBank/DDBJ databases">
        <authorList>
            <person name="Veseli I.A."/>
            <person name="Tang C."/>
            <person name="Pombert J.-F."/>
        </authorList>
    </citation>
    <scope>NUCLEOTIDE SEQUENCE [LARGE SCALE GENOMIC DNA]</scope>
    <source>
        <strain evidence="2 3">ATCC 700373</strain>
    </source>
</reference>
<dbReference type="EMBL" id="CP020773">
    <property type="protein sequence ID" value="ARJ51588.1"/>
    <property type="molecule type" value="Genomic_DNA"/>
</dbReference>